<dbReference type="EMBL" id="CP022098">
    <property type="protein sequence ID" value="ATB41085.1"/>
    <property type="molecule type" value="Genomic_DNA"/>
</dbReference>
<sequence>MRSRAHTAGPLIAPLLVVLWVLQSVLALAHFQGHSHRYCAVHGALEEAPSSGGSVRWVRFQEERAVERQSAASEGALRHETCDVLSSSERPQWAGNPAPAATLVATCIEVNPPVSESPRALSSLSVLDLAPKVSPPARA</sequence>
<reference evidence="1 2" key="1">
    <citation type="submission" date="2017-06" db="EMBL/GenBank/DDBJ databases">
        <title>Sequencing and comparative analysis of myxobacterial genomes.</title>
        <authorList>
            <person name="Rupp O."/>
            <person name="Goesmann A."/>
            <person name="Sogaard-Andersen L."/>
        </authorList>
    </citation>
    <scope>NUCLEOTIDE SEQUENCE [LARGE SCALE GENOMIC DNA]</scope>
    <source>
        <strain evidence="1 2">DSM 52655</strain>
    </source>
</reference>
<organism evidence="1 2">
    <name type="scientific">Cystobacter fuscus</name>
    <dbReference type="NCBI Taxonomy" id="43"/>
    <lineage>
        <taxon>Bacteria</taxon>
        <taxon>Pseudomonadati</taxon>
        <taxon>Myxococcota</taxon>
        <taxon>Myxococcia</taxon>
        <taxon>Myxococcales</taxon>
        <taxon>Cystobacterineae</taxon>
        <taxon>Archangiaceae</taxon>
        <taxon>Cystobacter</taxon>
    </lineage>
</organism>
<evidence type="ECO:0000313" key="1">
    <source>
        <dbReference type="EMBL" id="ATB41085.1"/>
    </source>
</evidence>
<protein>
    <submittedName>
        <fullName evidence="1">Uncharacterized protein</fullName>
    </submittedName>
</protein>
<evidence type="ECO:0000313" key="2">
    <source>
        <dbReference type="Proteomes" id="UP000217257"/>
    </source>
</evidence>
<dbReference type="AlphaFoldDB" id="A0A250JAZ9"/>
<name>A0A250JAZ9_9BACT</name>
<dbReference type="RefSeq" id="WP_095988861.1">
    <property type="nucleotide sequence ID" value="NZ_CP022098.1"/>
</dbReference>
<gene>
    <name evidence="1" type="ORF">CYFUS_006547</name>
</gene>
<dbReference type="Proteomes" id="UP000217257">
    <property type="component" value="Chromosome"/>
</dbReference>
<accession>A0A250JAZ9</accession>
<proteinExistence type="predicted"/>
<dbReference type="KEGG" id="cfus:CYFUS_006547"/>